<name>A0A5J4RK94_9ZZZZ</name>
<gene>
    <name evidence="1" type="ORF">EZS27_017697</name>
</gene>
<dbReference type="AlphaFoldDB" id="A0A5J4RK94"/>
<dbReference type="EMBL" id="SNRY01001053">
    <property type="protein sequence ID" value="KAA6333944.1"/>
    <property type="molecule type" value="Genomic_DNA"/>
</dbReference>
<comment type="caution">
    <text evidence="1">The sequence shown here is derived from an EMBL/GenBank/DDBJ whole genome shotgun (WGS) entry which is preliminary data.</text>
</comment>
<organism evidence="1">
    <name type="scientific">termite gut metagenome</name>
    <dbReference type="NCBI Taxonomy" id="433724"/>
    <lineage>
        <taxon>unclassified sequences</taxon>
        <taxon>metagenomes</taxon>
        <taxon>organismal metagenomes</taxon>
    </lineage>
</organism>
<proteinExistence type="predicted"/>
<reference evidence="1" key="1">
    <citation type="submission" date="2019-03" db="EMBL/GenBank/DDBJ databases">
        <title>Single cell metagenomics reveals metabolic interactions within the superorganism composed of flagellate Streblomastix strix and complex community of Bacteroidetes bacteria on its surface.</title>
        <authorList>
            <person name="Treitli S.C."/>
            <person name="Kolisko M."/>
            <person name="Husnik F."/>
            <person name="Keeling P."/>
            <person name="Hampl V."/>
        </authorList>
    </citation>
    <scope>NUCLEOTIDE SEQUENCE</scope>
    <source>
        <strain evidence="1">STM</strain>
    </source>
</reference>
<sequence>MVLLRVAYISYQPEFGTRYQKKRSYLETEKAYKATNLGIPLFLWFIQVYADKFFINFVISYHGKHLGKPVSP</sequence>
<accession>A0A5J4RK94</accession>
<protein>
    <submittedName>
        <fullName evidence="1">Uncharacterized protein</fullName>
    </submittedName>
</protein>
<evidence type="ECO:0000313" key="1">
    <source>
        <dbReference type="EMBL" id="KAA6333944.1"/>
    </source>
</evidence>